<comment type="caution">
    <text evidence="1">The sequence shown here is derived from an EMBL/GenBank/DDBJ whole genome shotgun (WGS) entry which is preliminary data.</text>
</comment>
<dbReference type="InterPro" id="IPR050793">
    <property type="entry name" value="CMP-NeuNAc_synthase"/>
</dbReference>
<protein>
    <submittedName>
        <fullName evidence="1">Acylneuraminate cytidylyltransferase</fullName>
    </submittedName>
</protein>
<dbReference type="EMBL" id="PIPV01000013">
    <property type="protein sequence ID" value="RUO51096.1"/>
    <property type="molecule type" value="Genomic_DNA"/>
</dbReference>
<reference evidence="2" key="1">
    <citation type="journal article" date="2018" name="Front. Microbiol.">
        <title>Genome-Based Analysis Reveals the Taxonomy and Diversity of the Family Idiomarinaceae.</title>
        <authorList>
            <person name="Liu Y."/>
            <person name="Lai Q."/>
            <person name="Shao Z."/>
        </authorList>
    </citation>
    <scope>NUCLEOTIDE SEQUENCE [LARGE SCALE GENOMIC DNA]</scope>
    <source>
        <strain evidence="2">F23</strain>
    </source>
</reference>
<dbReference type="SUPFAM" id="SSF53448">
    <property type="entry name" value="Nucleotide-diphospho-sugar transferases"/>
    <property type="match status" value="1"/>
</dbReference>
<keyword evidence="1" id="KW-0808">Transferase</keyword>
<name>A0A432XQV3_9GAMM</name>
<dbReference type="AlphaFoldDB" id="A0A432XQV3"/>
<organism evidence="1 2">
    <name type="scientific">Idiomarina fontislapidosi</name>
    <dbReference type="NCBI Taxonomy" id="263723"/>
    <lineage>
        <taxon>Bacteria</taxon>
        <taxon>Pseudomonadati</taxon>
        <taxon>Pseudomonadota</taxon>
        <taxon>Gammaproteobacteria</taxon>
        <taxon>Alteromonadales</taxon>
        <taxon>Idiomarinaceae</taxon>
        <taxon>Idiomarina</taxon>
    </lineage>
</organism>
<dbReference type="GO" id="GO:0008781">
    <property type="term" value="F:N-acylneuraminate cytidylyltransferase activity"/>
    <property type="evidence" value="ECO:0007669"/>
    <property type="project" value="TreeGrafter"/>
</dbReference>
<dbReference type="RefSeq" id="WP_110576078.1">
    <property type="nucleotide sequence ID" value="NZ_PIPV01000013.1"/>
</dbReference>
<dbReference type="Pfam" id="PF02348">
    <property type="entry name" value="CTP_transf_3"/>
    <property type="match status" value="1"/>
</dbReference>
<evidence type="ECO:0000313" key="1">
    <source>
        <dbReference type="EMBL" id="RUO51096.1"/>
    </source>
</evidence>
<evidence type="ECO:0000313" key="2">
    <source>
        <dbReference type="Proteomes" id="UP000287330"/>
    </source>
</evidence>
<sequence>MMSGKVSCFLPCRAGSQRVPRKNIKPFAGFEFGLIEIKLKQLLNSQRLDEVVLSTNDEDIIDYVEGLKFDKLRIHRRDDSLASSATSTDALVAHALDLIPQGHILWTHVTSPFINSTQYDDIISAYFNALEAGYDSLMTTTELHAFLWQDGQPINYDRNVEKWPRTQTLKPIHEVNSGAFLASSEVYQQLDDRIGNRPYLHALDKLTAHDIDWPEDFVLAECMVREGLVPL</sequence>
<keyword evidence="1" id="KW-0548">Nucleotidyltransferase</keyword>
<gene>
    <name evidence="1" type="ORF">CWE25_11855</name>
</gene>
<dbReference type="InterPro" id="IPR029044">
    <property type="entry name" value="Nucleotide-diphossugar_trans"/>
</dbReference>
<accession>A0A432XQV3</accession>
<dbReference type="CDD" id="cd02513">
    <property type="entry name" value="CMP-NeuAc_Synthase"/>
    <property type="match status" value="1"/>
</dbReference>
<dbReference type="PANTHER" id="PTHR21485">
    <property type="entry name" value="HAD SUPERFAMILY MEMBERS CMAS AND KDSC"/>
    <property type="match status" value="1"/>
</dbReference>
<dbReference type="Gene3D" id="3.90.550.10">
    <property type="entry name" value="Spore Coat Polysaccharide Biosynthesis Protein SpsA, Chain A"/>
    <property type="match status" value="1"/>
</dbReference>
<dbReference type="InterPro" id="IPR003329">
    <property type="entry name" value="Cytidylyl_trans"/>
</dbReference>
<dbReference type="Proteomes" id="UP000287330">
    <property type="component" value="Unassembled WGS sequence"/>
</dbReference>
<dbReference type="OrthoDB" id="9805604at2"/>
<proteinExistence type="predicted"/>
<dbReference type="PANTHER" id="PTHR21485:SF6">
    <property type="entry name" value="N-ACYLNEURAMINATE CYTIDYLYLTRANSFERASE-RELATED"/>
    <property type="match status" value="1"/>
</dbReference>
<keyword evidence="2" id="KW-1185">Reference proteome</keyword>